<evidence type="ECO:0000313" key="8">
    <source>
        <dbReference type="Proteomes" id="UP000701680"/>
    </source>
</evidence>
<gene>
    <name evidence="6" type="ORF">G5A66_10730</name>
    <name evidence="5" type="ORF">G5A75_10755</name>
</gene>
<evidence type="ECO:0000256" key="2">
    <source>
        <dbReference type="ARBA" id="ARBA00031870"/>
    </source>
</evidence>
<dbReference type="Gene3D" id="3.30.2350.10">
    <property type="entry name" value="Pseudouridine synthase"/>
    <property type="match status" value="1"/>
</dbReference>
<dbReference type="GO" id="GO:0009982">
    <property type="term" value="F:pseudouridine synthase activity"/>
    <property type="evidence" value="ECO:0007669"/>
    <property type="project" value="InterPro"/>
</dbReference>
<dbReference type="RefSeq" id="WP_101696050.1">
    <property type="nucleotide sequence ID" value="NZ_JAAITX010000008.1"/>
</dbReference>
<dbReference type="GO" id="GO:0006396">
    <property type="term" value="P:RNA processing"/>
    <property type="evidence" value="ECO:0007669"/>
    <property type="project" value="UniProtKB-ARBA"/>
</dbReference>
<dbReference type="GO" id="GO:0003723">
    <property type="term" value="F:RNA binding"/>
    <property type="evidence" value="ECO:0007669"/>
    <property type="project" value="InterPro"/>
</dbReference>
<name>A0A850HN97_9FIRM</name>
<proteinExistence type="predicted"/>
<dbReference type="InterPro" id="IPR050188">
    <property type="entry name" value="RluA_PseudoU_synthase"/>
</dbReference>
<dbReference type="GO" id="GO:0140098">
    <property type="term" value="F:catalytic activity, acting on RNA"/>
    <property type="evidence" value="ECO:0007669"/>
    <property type="project" value="UniProtKB-ARBA"/>
</dbReference>
<dbReference type="EMBL" id="JAAITX010000008">
    <property type="protein sequence ID" value="NVH59102.1"/>
    <property type="molecule type" value="Genomic_DNA"/>
</dbReference>
<dbReference type="CDD" id="cd02869">
    <property type="entry name" value="PseudoU_synth_RluA_like"/>
    <property type="match status" value="1"/>
</dbReference>
<sequence>MNTKPLNILYEDTHILVCVKSHGIATQSRKLGSPDMVSLLKNHIAHSNHSKGEPYLAVIHRLDQPVSGILVFAKTPFAAKELNRQLTSHSFGKYYRALVDKMPPAESGTLENYMVKDRKTNISQICTPDTPGAKLARLHYETVQKGQGIFHLGRSFFHLNTSPIELNIHLDTGRHHQIRVQLAALGCPILGDSKYNPQPVENGTWQTTCLCAYRLDFHHPKTQKPLHFELEQDDC</sequence>
<dbReference type="GO" id="GO:0001522">
    <property type="term" value="P:pseudouridine synthesis"/>
    <property type="evidence" value="ECO:0007669"/>
    <property type="project" value="InterPro"/>
</dbReference>
<feature type="domain" description="Pseudouridine synthase RsuA/RluA-like" evidence="4">
    <location>
        <begin position="14"/>
        <end position="184"/>
    </location>
</feature>
<evidence type="ECO:0000256" key="3">
    <source>
        <dbReference type="ARBA" id="ARBA00033164"/>
    </source>
</evidence>
<accession>A0A850HN97</accession>
<organism evidence="6 7">
    <name type="scientific">Dorea phocaeensis</name>
    <dbReference type="NCBI Taxonomy" id="2040291"/>
    <lineage>
        <taxon>Bacteria</taxon>
        <taxon>Bacillati</taxon>
        <taxon>Bacillota</taxon>
        <taxon>Clostridia</taxon>
        <taxon>Lachnospirales</taxon>
        <taxon>Lachnospiraceae</taxon>
        <taxon>Dorea</taxon>
    </lineage>
</organism>
<evidence type="ECO:0000313" key="5">
    <source>
        <dbReference type="EMBL" id="NSK15329.1"/>
    </source>
</evidence>
<keyword evidence="7" id="KW-1185">Reference proteome</keyword>
<dbReference type="PROSITE" id="PS01129">
    <property type="entry name" value="PSI_RLU"/>
    <property type="match status" value="1"/>
</dbReference>
<comment type="catalytic activity">
    <reaction evidence="1">
        <text>a uridine in RNA = a pseudouridine in RNA</text>
        <dbReference type="Rhea" id="RHEA:48348"/>
        <dbReference type="Rhea" id="RHEA-COMP:12068"/>
        <dbReference type="Rhea" id="RHEA-COMP:12069"/>
        <dbReference type="ChEBI" id="CHEBI:65314"/>
        <dbReference type="ChEBI" id="CHEBI:65315"/>
    </reaction>
</comment>
<evidence type="ECO:0000313" key="7">
    <source>
        <dbReference type="Proteomes" id="UP000528555"/>
    </source>
</evidence>
<dbReference type="Proteomes" id="UP000701680">
    <property type="component" value="Unassembled WGS sequence"/>
</dbReference>
<dbReference type="SUPFAM" id="SSF55120">
    <property type="entry name" value="Pseudouridine synthase"/>
    <property type="match status" value="1"/>
</dbReference>
<dbReference type="Pfam" id="PF00849">
    <property type="entry name" value="PseudoU_synth_2"/>
    <property type="match status" value="1"/>
</dbReference>
<dbReference type="InterPro" id="IPR020103">
    <property type="entry name" value="PsdUridine_synth_cat_dom_sf"/>
</dbReference>
<evidence type="ECO:0000256" key="1">
    <source>
        <dbReference type="ARBA" id="ARBA00000073"/>
    </source>
</evidence>
<dbReference type="Proteomes" id="UP000528555">
    <property type="component" value="Unassembled WGS sequence"/>
</dbReference>
<comment type="caution">
    <text evidence="6">The sequence shown here is derived from an EMBL/GenBank/DDBJ whole genome shotgun (WGS) entry which is preliminary data.</text>
</comment>
<evidence type="ECO:0000259" key="4">
    <source>
        <dbReference type="Pfam" id="PF00849"/>
    </source>
</evidence>
<dbReference type="EMBL" id="JAAIUO010000008">
    <property type="protein sequence ID" value="NSK15329.1"/>
    <property type="molecule type" value="Genomic_DNA"/>
</dbReference>
<protein>
    <recommendedName>
        <fullName evidence="2">RNA pseudouridylate synthase</fullName>
    </recommendedName>
    <alternativeName>
        <fullName evidence="3">RNA-uridine isomerase</fullName>
    </alternativeName>
</protein>
<evidence type="ECO:0000313" key="6">
    <source>
        <dbReference type="EMBL" id="NVH59102.1"/>
    </source>
</evidence>
<dbReference type="InterPro" id="IPR006224">
    <property type="entry name" value="PsdUridine_synth_RluA-like_CS"/>
</dbReference>
<dbReference type="InterPro" id="IPR006145">
    <property type="entry name" value="PsdUridine_synth_RsuA/RluA"/>
</dbReference>
<dbReference type="PANTHER" id="PTHR21600">
    <property type="entry name" value="MITOCHONDRIAL RNA PSEUDOURIDINE SYNTHASE"/>
    <property type="match status" value="1"/>
</dbReference>
<dbReference type="AlphaFoldDB" id="A0A850HN97"/>
<reference evidence="6" key="2">
    <citation type="submission" date="2020-02" db="EMBL/GenBank/DDBJ databases">
        <authorList>
            <person name="Littmann E."/>
            <person name="Sorbara M."/>
        </authorList>
    </citation>
    <scope>NUCLEOTIDE SEQUENCE</scope>
    <source>
        <strain evidence="6">MSK.17.11</strain>
        <strain evidence="5">MSK.17.38</strain>
    </source>
</reference>
<dbReference type="OrthoDB" id="9773999at2"/>
<reference evidence="7 8" key="1">
    <citation type="journal article" date="2020" name="Cell Host Microbe">
        <title>Functional and Genomic Variation between Human-Derived Isolates of Lachnospiraceae Reveals Inter- and Intra-Species Diversity.</title>
        <authorList>
            <person name="Sorbara M.T."/>
            <person name="Littmann E.R."/>
            <person name="Fontana E."/>
            <person name="Moody T.U."/>
            <person name="Kohout C.E."/>
            <person name="Gjonbalaj M."/>
            <person name="Eaton V."/>
            <person name="Seok R."/>
            <person name="Leiner I.M."/>
            <person name="Pamer E.G."/>
        </authorList>
    </citation>
    <scope>NUCLEOTIDE SEQUENCE [LARGE SCALE GENOMIC DNA]</scope>
    <source>
        <strain evidence="6 7">MSK.17.11</strain>
        <strain evidence="5 8">MSK.17.38</strain>
    </source>
</reference>